<evidence type="ECO:0000256" key="2">
    <source>
        <dbReference type="ARBA" id="ARBA00010735"/>
    </source>
</evidence>
<feature type="transmembrane region" description="Helical" evidence="8">
    <location>
        <begin position="144"/>
        <end position="167"/>
    </location>
</feature>
<name>A0A917S4N8_9BACL</name>
<dbReference type="EMBL" id="BMOK01000007">
    <property type="protein sequence ID" value="GGL55211.1"/>
    <property type="molecule type" value="Genomic_DNA"/>
</dbReference>
<protein>
    <submittedName>
        <fullName evidence="9">Azaleucine resistance protein AzlC</fullName>
    </submittedName>
</protein>
<proteinExistence type="inferred from homology"/>
<keyword evidence="4" id="KW-1003">Cell membrane</keyword>
<evidence type="ECO:0000256" key="6">
    <source>
        <dbReference type="ARBA" id="ARBA00022989"/>
    </source>
</evidence>
<evidence type="ECO:0000256" key="1">
    <source>
        <dbReference type="ARBA" id="ARBA00004651"/>
    </source>
</evidence>
<evidence type="ECO:0000256" key="5">
    <source>
        <dbReference type="ARBA" id="ARBA00022692"/>
    </source>
</evidence>
<dbReference type="AlphaFoldDB" id="A0A917S4N8"/>
<evidence type="ECO:0000313" key="9">
    <source>
        <dbReference type="EMBL" id="GGL55211.1"/>
    </source>
</evidence>
<comment type="similarity">
    <text evidence="2">Belongs to the AzlC family.</text>
</comment>
<comment type="subcellular location">
    <subcellularLocation>
        <location evidence="1">Cell membrane</location>
        <topology evidence="1">Multi-pass membrane protein</topology>
    </subcellularLocation>
</comment>
<sequence length="242" mass="25818">MSEMVNVPADAAREAPTFSQGVRDCLPTLLGYVGIAFAAGIVGSATHLSVLENALLAAWIYAGASQFIICAMLAAGSPYSAIIFTTFIVNSRHFLLCSTLAPSFVKYGLLKNIGMGVLVTDETFAVAIGKIIKKQGISARWMYGLNLSAYVVWIVSCTAGALLGKWVPSPDSLGLDFALTAMFCALLVLHLDGIKRSRLVHQLFLVFCTVFLMAVLSFFMSSYLAVLTSTLIGATIGVLTEK</sequence>
<organism evidence="9 10">
    <name type="scientific">Sporolactobacillus putidus</name>
    <dbReference type="NCBI Taxonomy" id="492735"/>
    <lineage>
        <taxon>Bacteria</taxon>
        <taxon>Bacillati</taxon>
        <taxon>Bacillota</taxon>
        <taxon>Bacilli</taxon>
        <taxon>Bacillales</taxon>
        <taxon>Sporolactobacillaceae</taxon>
        <taxon>Sporolactobacillus</taxon>
    </lineage>
</organism>
<evidence type="ECO:0000256" key="3">
    <source>
        <dbReference type="ARBA" id="ARBA00022448"/>
    </source>
</evidence>
<feature type="transmembrane region" description="Helical" evidence="8">
    <location>
        <begin position="29"/>
        <end position="50"/>
    </location>
</feature>
<evidence type="ECO:0000256" key="8">
    <source>
        <dbReference type="SAM" id="Phobius"/>
    </source>
</evidence>
<dbReference type="Proteomes" id="UP000654670">
    <property type="component" value="Unassembled WGS sequence"/>
</dbReference>
<keyword evidence="10" id="KW-1185">Reference proteome</keyword>
<dbReference type="InterPro" id="IPR011606">
    <property type="entry name" value="Brnchd-chn_aa_trnsp_permease"/>
</dbReference>
<dbReference type="PANTHER" id="PTHR34979">
    <property type="entry name" value="INNER MEMBRANE PROTEIN YGAZ"/>
    <property type="match status" value="1"/>
</dbReference>
<dbReference type="GO" id="GO:0005886">
    <property type="term" value="C:plasma membrane"/>
    <property type="evidence" value="ECO:0007669"/>
    <property type="project" value="UniProtKB-SubCell"/>
</dbReference>
<dbReference type="PANTHER" id="PTHR34979:SF1">
    <property type="entry name" value="INNER MEMBRANE PROTEIN YGAZ"/>
    <property type="match status" value="1"/>
</dbReference>
<evidence type="ECO:0000256" key="4">
    <source>
        <dbReference type="ARBA" id="ARBA00022475"/>
    </source>
</evidence>
<keyword evidence="5 8" id="KW-0812">Transmembrane</keyword>
<keyword evidence="3" id="KW-0813">Transport</keyword>
<dbReference type="Pfam" id="PF03591">
    <property type="entry name" value="AzlC"/>
    <property type="match status" value="1"/>
</dbReference>
<reference evidence="9" key="1">
    <citation type="journal article" date="2014" name="Int. J. Syst. Evol. Microbiol.">
        <title>Complete genome sequence of Corynebacterium casei LMG S-19264T (=DSM 44701T), isolated from a smear-ripened cheese.</title>
        <authorList>
            <consortium name="US DOE Joint Genome Institute (JGI-PGF)"/>
            <person name="Walter F."/>
            <person name="Albersmeier A."/>
            <person name="Kalinowski J."/>
            <person name="Ruckert C."/>
        </authorList>
    </citation>
    <scope>NUCLEOTIDE SEQUENCE</scope>
    <source>
        <strain evidence="9">JCM 15325</strain>
    </source>
</reference>
<reference evidence="9" key="2">
    <citation type="submission" date="2020-09" db="EMBL/GenBank/DDBJ databases">
        <authorList>
            <person name="Sun Q."/>
            <person name="Ohkuma M."/>
        </authorList>
    </citation>
    <scope>NUCLEOTIDE SEQUENCE</scope>
    <source>
        <strain evidence="9">JCM 15325</strain>
    </source>
</reference>
<feature type="transmembrane region" description="Helical" evidence="8">
    <location>
        <begin position="203"/>
        <end position="226"/>
    </location>
</feature>
<evidence type="ECO:0000313" key="10">
    <source>
        <dbReference type="Proteomes" id="UP000654670"/>
    </source>
</evidence>
<feature type="transmembrane region" description="Helical" evidence="8">
    <location>
        <begin position="173"/>
        <end position="191"/>
    </location>
</feature>
<keyword evidence="6 8" id="KW-1133">Transmembrane helix</keyword>
<dbReference type="RefSeq" id="WP_373292366.1">
    <property type="nucleotide sequence ID" value="NZ_BMOK01000007.1"/>
</dbReference>
<keyword evidence="7 8" id="KW-0472">Membrane</keyword>
<comment type="caution">
    <text evidence="9">The sequence shown here is derived from an EMBL/GenBank/DDBJ whole genome shotgun (WGS) entry which is preliminary data.</text>
</comment>
<gene>
    <name evidence="9" type="ORF">GCM10007968_19150</name>
</gene>
<accession>A0A917S4N8</accession>
<dbReference type="GO" id="GO:1903785">
    <property type="term" value="P:L-valine transmembrane transport"/>
    <property type="evidence" value="ECO:0007669"/>
    <property type="project" value="TreeGrafter"/>
</dbReference>
<evidence type="ECO:0000256" key="7">
    <source>
        <dbReference type="ARBA" id="ARBA00023136"/>
    </source>
</evidence>